<sequence>MATFEQYEDDLKTCPYNPCHKVARRHFQQHLVKCQKQSTIELKECPFNSLHRIPPSEYKKHVTSCPDSRQVVREIANSTAIKAEKPEKQEFPRKMPDLDGDDGPHDDWSSDSGKNLSREHYVMPGLKETDVDKLKSKAGFIDSSSLQQLTKSQKQALHEERLEIMKRKSEEMDQNRMKTQVMNKAPPYKIKSEDEKNFKVKQEPIRDEIHSPKTGPSFGGVGRGRKFTSN</sequence>
<feature type="region of interest" description="Disordered" evidence="4">
    <location>
        <begin position="167"/>
        <end position="230"/>
    </location>
</feature>
<dbReference type="Pfam" id="PF05253">
    <property type="entry name" value="zf-U11-48K"/>
    <property type="match status" value="2"/>
</dbReference>
<dbReference type="SUPFAM" id="SSF57667">
    <property type="entry name" value="beta-beta-alpha zinc fingers"/>
    <property type="match status" value="1"/>
</dbReference>
<dbReference type="GO" id="GO:0008270">
    <property type="term" value="F:zinc ion binding"/>
    <property type="evidence" value="ECO:0007669"/>
    <property type="project" value="UniProtKB-KW"/>
</dbReference>
<evidence type="ECO:0000313" key="7">
    <source>
        <dbReference type="Proteomes" id="UP000285301"/>
    </source>
</evidence>
<feature type="compositionally biased region" description="Basic and acidic residues" evidence="4">
    <location>
        <begin position="190"/>
        <end position="211"/>
    </location>
</feature>
<keyword evidence="2" id="KW-0863">Zinc-finger</keyword>
<name>A0A3S3PYB4_9ACAR</name>
<evidence type="ECO:0000256" key="2">
    <source>
        <dbReference type="ARBA" id="ARBA00022771"/>
    </source>
</evidence>
<organism evidence="6 7">
    <name type="scientific">Dinothrombium tinctorium</name>
    <dbReference type="NCBI Taxonomy" id="1965070"/>
    <lineage>
        <taxon>Eukaryota</taxon>
        <taxon>Metazoa</taxon>
        <taxon>Ecdysozoa</taxon>
        <taxon>Arthropoda</taxon>
        <taxon>Chelicerata</taxon>
        <taxon>Arachnida</taxon>
        <taxon>Acari</taxon>
        <taxon>Acariformes</taxon>
        <taxon>Trombidiformes</taxon>
        <taxon>Prostigmata</taxon>
        <taxon>Anystina</taxon>
        <taxon>Parasitengona</taxon>
        <taxon>Trombidioidea</taxon>
        <taxon>Trombidiidae</taxon>
        <taxon>Dinothrombium</taxon>
    </lineage>
</organism>
<evidence type="ECO:0000256" key="4">
    <source>
        <dbReference type="SAM" id="MobiDB-lite"/>
    </source>
</evidence>
<reference evidence="6 7" key="1">
    <citation type="journal article" date="2018" name="Gigascience">
        <title>Genomes of trombidid mites reveal novel predicted allergens and laterally-transferred genes associated with secondary metabolism.</title>
        <authorList>
            <person name="Dong X."/>
            <person name="Chaisiri K."/>
            <person name="Xia D."/>
            <person name="Armstrong S.D."/>
            <person name="Fang Y."/>
            <person name="Donnelly M.J."/>
            <person name="Kadowaki T."/>
            <person name="McGarry J.W."/>
            <person name="Darby A.C."/>
            <person name="Makepeace B.L."/>
        </authorList>
    </citation>
    <scope>NUCLEOTIDE SEQUENCE [LARGE SCALE GENOMIC DNA]</scope>
    <source>
        <strain evidence="6">UoL-WK</strain>
    </source>
</reference>
<proteinExistence type="predicted"/>
<dbReference type="PROSITE" id="PS51800">
    <property type="entry name" value="ZF_CHHC_U11_48K"/>
    <property type="match status" value="2"/>
</dbReference>
<dbReference type="EMBL" id="NCKU01002103">
    <property type="protein sequence ID" value="RWS10413.1"/>
    <property type="molecule type" value="Genomic_DNA"/>
</dbReference>
<dbReference type="STRING" id="1965070.A0A3S3PYB4"/>
<dbReference type="InterPro" id="IPR022776">
    <property type="entry name" value="TRM13/UPF0224_CHHC_Znf_dom"/>
</dbReference>
<keyword evidence="1" id="KW-0479">Metal-binding</keyword>
<gene>
    <name evidence="6" type="ORF">B4U79_04418</name>
</gene>
<feature type="domain" description="CHHC U11-48K-type" evidence="5">
    <location>
        <begin position="42"/>
        <end position="69"/>
    </location>
</feature>
<dbReference type="Proteomes" id="UP000285301">
    <property type="component" value="Unassembled WGS sequence"/>
</dbReference>
<feature type="region of interest" description="Disordered" evidence="4">
    <location>
        <begin position="78"/>
        <end position="117"/>
    </location>
</feature>
<comment type="caution">
    <text evidence="6">The sequence shown here is derived from an EMBL/GenBank/DDBJ whole genome shotgun (WGS) entry which is preliminary data.</text>
</comment>
<evidence type="ECO:0000259" key="5">
    <source>
        <dbReference type="PROSITE" id="PS51800"/>
    </source>
</evidence>
<dbReference type="OrthoDB" id="6513116at2759"/>
<evidence type="ECO:0000256" key="1">
    <source>
        <dbReference type="ARBA" id="ARBA00022723"/>
    </source>
</evidence>
<feature type="compositionally biased region" description="Basic and acidic residues" evidence="4">
    <location>
        <begin position="82"/>
        <end position="108"/>
    </location>
</feature>
<feature type="domain" description="CHHC U11-48K-type" evidence="5">
    <location>
        <begin position="11"/>
        <end position="38"/>
    </location>
</feature>
<keyword evidence="3" id="KW-0862">Zinc</keyword>
<evidence type="ECO:0000256" key="3">
    <source>
        <dbReference type="ARBA" id="ARBA00022833"/>
    </source>
</evidence>
<evidence type="ECO:0000313" key="6">
    <source>
        <dbReference type="EMBL" id="RWS10413.1"/>
    </source>
</evidence>
<dbReference type="AlphaFoldDB" id="A0A3S3PYB4"/>
<protein>
    <submittedName>
        <fullName evidence="6">Protein D7-like protein</fullName>
    </submittedName>
</protein>
<dbReference type="InterPro" id="IPR036236">
    <property type="entry name" value="Znf_C2H2_sf"/>
</dbReference>
<accession>A0A3S3PYB4</accession>
<feature type="compositionally biased region" description="Basic and acidic residues" evidence="4">
    <location>
        <begin position="167"/>
        <end position="176"/>
    </location>
</feature>
<keyword evidence="7" id="KW-1185">Reference proteome</keyword>